<reference evidence="2" key="1">
    <citation type="submission" date="2019-07" db="EMBL/GenBank/DDBJ databases">
        <title>Chitinimonas sp. nov., isolated from Ny-Alesund, arctica soil.</title>
        <authorList>
            <person name="Xu Q."/>
            <person name="Peng F."/>
        </authorList>
    </citation>
    <scope>NUCLEOTIDE SEQUENCE [LARGE SCALE GENOMIC DNA]</scope>
    <source>
        <strain evidence="2">R3-44</strain>
    </source>
</reference>
<dbReference type="KEGG" id="cari:FNU76_05765"/>
<organism evidence="1 2">
    <name type="scientific">Chitinimonas arctica</name>
    <dbReference type="NCBI Taxonomy" id="2594795"/>
    <lineage>
        <taxon>Bacteria</taxon>
        <taxon>Pseudomonadati</taxon>
        <taxon>Pseudomonadota</taxon>
        <taxon>Betaproteobacteria</taxon>
        <taxon>Neisseriales</taxon>
        <taxon>Chitinibacteraceae</taxon>
        <taxon>Chitinimonas</taxon>
    </lineage>
</organism>
<name>A0A516SCM4_9NEIS</name>
<gene>
    <name evidence="1" type="ORF">FNU76_05765</name>
</gene>
<accession>A0A516SCM4</accession>
<dbReference type="AlphaFoldDB" id="A0A516SCM4"/>
<dbReference type="Proteomes" id="UP000317550">
    <property type="component" value="Chromosome"/>
</dbReference>
<evidence type="ECO:0000313" key="2">
    <source>
        <dbReference type="Proteomes" id="UP000317550"/>
    </source>
</evidence>
<proteinExistence type="predicted"/>
<dbReference type="EMBL" id="CP041730">
    <property type="protein sequence ID" value="QDQ25896.1"/>
    <property type="molecule type" value="Genomic_DNA"/>
</dbReference>
<keyword evidence="2" id="KW-1185">Reference proteome</keyword>
<evidence type="ECO:0000313" key="1">
    <source>
        <dbReference type="EMBL" id="QDQ25896.1"/>
    </source>
</evidence>
<protein>
    <submittedName>
        <fullName evidence="1">Uncharacterized protein</fullName>
    </submittedName>
</protein>
<sequence>MCSAPPPTMIVGQAYTSSWSTTHATAVSLSCTASGSGYTVSNLALATSGSAPGTASAAY</sequence>